<dbReference type="Proteomes" id="UP000016160">
    <property type="component" value="Chromosome"/>
</dbReference>
<evidence type="ECO:0000256" key="2">
    <source>
        <dbReference type="SAM" id="SignalP"/>
    </source>
</evidence>
<keyword evidence="2" id="KW-0732">Signal</keyword>
<proteinExistence type="predicted"/>
<feature type="transmembrane region" description="Helical" evidence="1">
    <location>
        <begin position="154"/>
        <end position="171"/>
    </location>
</feature>
<evidence type="ECO:0000256" key="1">
    <source>
        <dbReference type="SAM" id="Phobius"/>
    </source>
</evidence>
<keyword evidence="1" id="KW-0812">Transmembrane</keyword>
<dbReference type="AlphaFoldDB" id="T2KJK9"/>
<feature type="signal peptide" evidence="2">
    <location>
        <begin position="1"/>
        <end position="19"/>
    </location>
</feature>
<keyword evidence="1" id="KW-1133">Transmembrane helix</keyword>
<dbReference type="EMBL" id="HG315671">
    <property type="protein sequence ID" value="CDF78955.1"/>
    <property type="molecule type" value="Genomic_DNA"/>
</dbReference>
<name>T2KJK9_FORAG</name>
<keyword evidence="1" id="KW-0472">Membrane</keyword>
<dbReference type="PATRIC" id="fig|1347342.6.peg.1253"/>
<gene>
    <name evidence="3" type="ORF">BN863_12430</name>
</gene>
<dbReference type="HOGENOM" id="CLU_1249100_0_0_10"/>
<dbReference type="RefSeq" id="WP_038528664.1">
    <property type="nucleotide sequence ID" value="NZ_HG315671.1"/>
</dbReference>
<reference evidence="3 4" key="1">
    <citation type="journal article" date="2013" name="Appl. Environ. Microbiol.">
        <title>The genome of the alga-associated marine flavobacterium Formosa agariphila KMM 3901T reveals a broad potential for degradation of algal polysaccharides.</title>
        <authorList>
            <person name="Mann A.J."/>
            <person name="Hahnke R.L."/>
            <person name="Huang S."/>
            <person name="Werner J."/>
            <person name="Xing P."/>
            <person name="Barbeyron T."/>
            <person name="Huettel B."/>
            <person name="Stueber K."/>
            <person name="Reinhardt R."/>
            <person name="Harder J."/>
            <person name="Gloeckner F.O."/>
            <person name="Amann R.I."/>
            <person name="Teeling H."/>
        </authorList>
    </citation>
    <scope>NUCLEOTIDE SEQUENCE [LARGE SCALE GENOMIC DNA]</scope>
    <source>
        <strain evidence="4">DSM 15362 / KCTC 12365 / LMG 23005 / KMM 3901</strain>
    </source>
</reference>
<dbReference type="OrthoDB" id="9976643at2"/>
<accession>T2KJK9</accession>
<evidence type="ECO:0000313" key="4">
    <source>
        <dbReference type="Proteomes" id="UP000016160"/>
    </source>
</evidence>
<protein>
    <submittedName>
        <fullName evidence="3">Uncharacterized protein</fullName>
    </submittedName>
</protein>
<organism evidence="3 4">
    <name type="scientific">Formosa agariphila (strain DSM 15362 / KCTC 12365 / LMG 23005 / KMM 3901 / M-2Alg 35-1)</name>
    <dbReference type="NCBI Taxonomy" id="1347342"/>
    <lineage>
        <taxon>Bacteria</taxon>
        <taxon>Pseudomonadati</taxon>
        <taxon>Bacteroidota</taxon>
        <taxon>Flavobacteriia</taxon>
        <taxon>Flavobacteriales</taxon>
        <taxon>Flavobacteriaceae</taxon>
        <taxon>Formosa</taxon>
    </lineage>
</organism>
<evidence type="ECO:0000313" key="3">
    <source>
        <dbReference type="EMBL" id="CDF78955.1"/>
    </source>
</evidence>
<feature type="transmembrane region" description="Helical" evidence="1">
    <location>
        <begin position="133"/>
        <end position="149"/>
    </location>
</feature>
<feature type="chain" id="PRO_5004590829" evidence="2">
    <location>
        <begin position="20"/>
        <end position="221"/>
    </location>
</feature>
<sequence>MKHILLCVLCLFCINFSHAKSTYSFSNNSPAEKQFNPILIESDYLSEQSQKFIKEEINFVRVCEEATKFWQSDETREARWEPRVEKYFNTSSYATFEKKSIREQLSIQQSQSDLDKIINIVTQESVSEFTTELTLFGFSLFLMGGIVVYTKGKYIAVNVLLTTVICVWFSLKSQIIKDNLEDFLILKNTRLTEKVYGINSNIQKTKSLRIPKDLESLLVFE</sequence>
<keyword evidence="4" id="KW-1185">Reference proteome</keyword>